<proteinExistence type="predicted"/>
<evidence type="ECO:0000313" key="2">
    <source>
        <dbReference type="Proteomes" id="UP000827845"/>
    </source>
</evidence>
<organism evidence="1 2">
    <name type="scientific">Haloarcula tailed virus 3</name>
    <dbReference type="NCBI Taxonomy" id="2877990"/>
    <lineage>
        <taxon>Viruses</taxon>
        <taxon>Duplodnaviria</taxon>
        <taxon>Heunggongvirae</taxon>
        <taxon>Uroviricota</taxon>
        <taxon>Caudoviricetes</taxon>
        <taxon>Kirjokansivirales</taxon>
        <taxon>Pyrstoviridae</taxon>
        <taxon>Hatrivirus</taxon>
        <taxon>Hatrivirus caudatum</taxon>
        <taxon>Hatrivirus HATV3</taxon>
    </lineage>
</organism>
<gene>
    <name evidence="1" type="ORF">HATV-3_gp50</name>
</gene>
<name>A0AAE8XZ74_9CAUD</name>
<dbReference type="EMBL" id="MZ334527">
    <property type="protein sequence ID" value="UBF23400.1"/>
    <property type="molecule type" value="Genomic_DNA"/>
</dbReference>
<reference evidence="1" key="1">
    <citation type="submission" date="2021-05" db="EMBL/GenBank/DDBJ databases">
        <title>Diversity, taxonomy and evolution of archaeal viruses of the class Caudoviricetes.</title>
        <authorList>
            <person name="Liu Y."/>
            <person name="Demina T.A."/>
            <person name="Roux S."/>
            <person name="Aiewsakun P."/>
            <person name="Kazlauskas D."/>
            <person name="Simmonds P."/>
            <person name="Prangishvili D."/>
            <person name="Oksanen H.M."/>
            <person name="Krupovic M."/>
        </authorList>
    </citation>
    <scope>NUCLEOTIDE SEQUENCE</scope>
    <source>
        <strain evidence="1">HATV-3/30</strain>
    </source>
</reference>
<accession>A0AAE8XZ74</accession>
<sequence length="37" mass="4386">MNIQYYVKTVTGHRVPLDKRLARFYARRGADVYGELQ</sequence>
<dbReference type="Proteomes" id="UP000827845">
    <property type="component" value="Segment"/>
</dbReference>
<keyword evidence="2" id="KW-1185">Reference proteome</keyword>
<protein>
    <submittedName>
        <fullName evidence="1">Uncharacterized protein</fullName>
    </submittedName>
</protein>
<evidence type="ECO:0000313" key="1">
    <source>
        <dbReference type="EMBL" id="UBF23400.1"/>
    </source>
</evidence>